<evidence type="ECO:0000313" key="1">
    <source>
        <dbReference type="EMBL" id="MBB4152902.1"/>
    </source>
</evidence>
<keyword evidence="2" id="KW-1185">Reference proteome</keyword>
<proteinExistence type="predicted"/>
<gene>
    <name evidence="1" type="ORF">GGQ80_000790</name>
</gene>
<dbReference type="EMBL" id="JACIEV010000002">
    <property type="protein sequence ID" value="MBB4152902.1"/>
    <property type="molecule type" value="Genomic_DNA"/>
</dbReference>
<accession>A0A840F8G7</accession>
<sequence length="130" mass="13234">METGPAPADQPAAIADRGEHDLELAGVTYRLRPSRAALRTIEKKTGATTLALIQAGNVGGLTLEQLGIIGAELIRAGAGDELTRSVNADRIEELIFEEGLSGAHAALTLCLMDAATGGRTASGEAKAAAA</sequence>
<dbReference type="Proteomes" id="UP000529795">
    <property type="component" value="Unassembled WGS sequence"/>
</dbReference>
<evidence type="ECO:0000313" key="2">
    <source>
        <dbReference type="Proteomes" id="UP000529795"/>
    </source>
</evidence>
<dbReference type="AlphaFoldDB" id="A0A840F8G7"/>
<name>A0A840F8G7_9SPHN</name>
<dbReference type="RefSeq" id="WP_183982595.1">
    <property type="nucleotide sequence ID" value="NZ_JACIEV010000002.1"/>
</dbReference>
<organism evidence="1 2">
    <name type="scientific">Sphingomonas jinjuensis</name>
    <dbReference type="NCBI Taxonomy" id="535907"/>
    <lineage>
        <taxon>Bacteria</taxon>
        <taxon>Pseudomonadati</taxon>
        <taxon>Pseudomonadota</taxon>
        <taxon>Alphaproteobacteria</taxon>
        <taxon>Sphingomonadales</taxon>
        <taxon>Sphingomonadaceae</taxon>
        <taxon>Sphingomonas</taxon>
    </lineage>
</organism>
<reference evidence="1 2" key="1">
    <citation type="submission" date="2020-08" db="EMBL/GenBank/DDBJ databases">
        <title>Genomic Encyclopedia of Type Strains, Phase IV (KMG-IV): sequencing the most valuable type-strain genomes for metagenomic binning, comparative biology and taxonomic classification.</title>
        <authorList>
            <person name="Goeker M."/>
        </authorList>
    </citation>
    <scope>NUCLEOTIDE SEQUENCE [LARGE SCALE GENOMIC DNA]</scope>
    <source>
        <strain evidence="1 2">YC6723</strain>
    </source>
</reference>
<comment type="caution">
    <text evidence="1">The sequence shown here is derived from an EMBL/GenBank/DDBJ whole genome shotgun (WGS) entry which is preliminary data.</text>
</comment>
<protein>
    <submittedName>
        <fullName evidence="1">Uncharacterized protein</fullName>
    </submittedName>
</protein>